<sequence>MAEPNYFTCSLGQAVKWKDSPAGSTKQSFKTILELVGEQARLRPQSPALNFADFKTPSSASKSPISLTFEELNKLSFTACQELLGRIGGSVDETQAATVGLLSTSSVEFVLTWLGLMRLGYSVLLLAPQLEPLAIEHLCQTLKVNVVFVDDAHQHKTTNINDIKFVRLPTFKQLSTSNGTTPPAAQREPAEVAYFCHTSGTSSGLPKPIEQTDYGVVGALPCFPGQNKPASFSTTPLYHGGLVDCFRAWTSGASIWFFPEGVLPVTGSNLISALSFAQKKSPVEVKYFSSVPYVLMMLAEEDEGVKILRTMDLVGVGGAALPPAVGDRLVQAGVNLLSRMGSAECGFLMSSHRDYQNDKDWQYLRPVVDPRLLSFEHRDGGLSELVAKPGWPFLAKSNRPDGSYATNDLFEPHASIPDAWRYHSRADAQITLANGKKFDPSPLENALLAATSSLQDVLVFGSRKDYAGALLFPTPDYGEDNVIDSVWPVLEKMNKESQSHTRITRTMLVVIPVQKGEKPLEKSSKGTILRRQAEERYANAIAGAYDEGGLMALGDESVSEEHLFSAVMSCFSQVLGRDVDPDKDLYQQGVDSLSCIQIRKMIESSCLQTIERRLPMNVIYDHGSVSALVAYIKHIRQGTLEVNEKEASNELKAMQDLAEKYSDFTQLPTATPRTTSKKVVVLTGATGFLGAHILHLLRQDSQISKIYCLLRAQSPDAAHERVTKALSQRDLPDLREHDDKVVCFPCTLSEQDLGLPNQDRQRILEEATVIIHSAWTVNFTLRLGSFEDQIAGTRNLINLASESGAKFLFISSIAAVGDSTATLIQEKISHNPSEASPLGYSQSKWVAEQVCTSANTRLATTDTKQDQQISIIRVGQLCSNASGAWNMSEAYPLMLSTASITGCLPDLPDQALNWIPVELAAQSILEISFPALAHESDGGGKTQIEPPVYHVYNRHDTPTWNQVLQWLLAERKDISFKIVPAKEWVRKLEMALQGKAPEHPSQALLGMWKNAFDNDANENVGSHDAGSPKFDVSLTERASSAMRSLKPLDQDRIIKMWTWDPGSMTDVMDRRPCHKGNPDHGKNVNSIAIKQGFVILSSRPFSPCCRLKMTLQAYSRLLSATRLAKRTTNGSLKGLARPFTTTRPLQSPGPILLENKEEGFGFIRHNSRPPKPRVLGVTEIRGPYYSAMGKRMGHHVDGLKFAGGSFSLFPEEKLRELLDLAHQYGVYVSTGGWMEHVLLQSDPQLAVDRYLKKCKELGFDVIEISAGFLSIPQDDWLRLVDKVHSEGLIAKPECGIQFGAGGDTAASELESMGTSDPSKIIHMGKRFIDAGVERIMIESEGITENVTKWRTDVIQQILRELPQEKVMFEAADPEVFNWYIREFGTDVNLFVDHSQIVQLSCLREGIWGRADTFSSVVNYR</sequence>
<protein>
    <recommendedName>
        <fullName evidence="4">Carrier domain-containing protein</fullName>
    </recommendedName>
</protein>
<dbReference type="STRING" id="78410.A0A0P7BNZ0"/>
<keyword evidence="3" id="KW-0597">Phosphoprotein</keyword>
<evidence type="ECO:0000313" key="5">
    <source>
        <dbReference type="EMBL" id="KPM42168.1"/>
    </source>
</evidence>
<dbReference type="InterPro" id="IPR000873">
    <property type="entry name" value="AMP-dep_synth/lig_dom"/>
</dbReference>
<keyword evidence="6" id="KW-1185">Reference proteome</keyword>
<proteinExistence type="inferred from homology"/>
<evidence type="ECO:0000313" key="6">
    <source>
        <dbReference type="Proteomes" id="UP000050424"/>
    </source>
</evidence>
<reference evidence="5 6" key="1">
    <citation type="submission" date="2015-09" db="EMBL/GenBank/DDBJ databases">
        <title>Draft genome of a European isolate of the apple canker pathogen Neonectria ditissima.</title>
        <authorList>
            <person name="Gomez-Cortecero A."/>
            <person name="Harrison R.J."/>
            <person name="Armitage A.D."/>
        </authorList>
    </citation>
    <scope>NUCLEOTIDE SEQUENCE [LARGE SCALE GENOMIC DNA]</scope>
    <source>
        <strain evidence="5 6">R09/05</strain>
    </source>
</reference>
<dbReference type="SUPFAM" id="SSF47336">
    <property type="entry name" value="ACP-like"/>
    <property type="match status" value="1"/>
</dbReference>
<evidence type="ECO:0000256" key="1">
    <source>
        <dbReference type="ARBA" id="ARBA00010424"/>
    </source>
</evidence>
<dbReference type="PROSITE" id="PS50075">
    <property type="entry name" value="CARRIER"/>
    <property type="match status" value="1"/>
</dbReference>
<dbReference type="SUPFAM" id="SSF51735">
    <property type="entry name" value="NAD(P)-binding Rossmann-fold domains"/>
    <property type="match status" value="1"/>
</dbReference>
<accession>A0A0P7BNZ0</accession>
<dbReference type="SUPFAM" id="SSF102110">
    <property type="entry name" value="(2r)-phospho-3-sulfolactate synthase ComA"/>
    <property type="match status" value="1"/>
</dbReference>
<dbReference type="InterPro" id="IPR036736">
    <property type="entry name" value="ACP-like_sf"/>
</dbReference>
<dbReference type="Gene3D" id="3.20.20.70">
    <property type="entry name" value="Aldolase class I"/>
    <property type="match status" value="1"/>
</dbReference>
<dbReference type="Pfam" id="PF00550">
    <property type="entry name" value="PP-binding"/>
    <property type="match status" value="1"/>
</dbReference>
<dbReference type="Pfam" id="PF23562">
    <property type="entry name" value="AMP-binding_C_3"/>
    <property type="match status" value="1"/>
</dbReference>
<dbReference type="EMBL" id="LKCW01000053">
    <property type="protein sequence ID" value="KPM42168.1"/>
    <property type="molecule type" value="Genomic_DNA"/>
</dbReference>
<dbReference type="InterPro" id="IPR009081">
    <property type="entry name" value="PP-bd_ACP"/>
</dbReference>
<dbReference type="OrthoDB" id="429813at2759"/>
<dbReference type="InterPro" id="IPR003830">
    <property type="entry name" value="ComA_synth"/>
</dbReference>
<dbReference type="InterPro" id="IPR020806">
    <property type="entry name" value="PKS_PP-bd"/>
</dbReference>
<dbReference type="InterPro" id="IPR013785">
    <property type="entry name" value="Aldolase_TIM"/>
</dbReference>
<dbReference type="Gene3D" id="1.10.1200.10">
    <property type="entry name" value="ACP-like"/>
    <property type="match status" value="1"/>
</dbReference>
<dbReference type="InterPro" id="IPR042099">
    <property type="entry name" value="ANL_N_sf"/>
</dbReference>
<dbReference type="SUPFAM" id="SSF56801">
    <property type="entry name" value="Acetyl-CoA synthetase-like"/>
    <property type="match status" value="1"/>
</dbReference>
<dbReference type="PANTHER" id="PTHR48413">
    <property type="match status" value="1"/>
</dbReference>
<dbReference type="SMART" id="SM00823">
    <property type="entry name" value="PKS_PP"/>
    <property type="match status" value="1"/>
</dbReference>
<dbReference type="Gene3D" id="3.40.50.720">
    <property type="entry name" value="NAD(P)-binding Rossmann-like Domain"/>
    <property type="match status" value="1"/>
</dbReference>
<dbReference type="GO" id="GO:0031177">
    <property type="term" value="F:phosphopantetheine binding"/>
    <property type="evidence" value="ECO:0007669"/>
    <property type="project" value="InterPro"/>
</dbReference>
<dbReference type="InterPro" id="IPR036112">
    <property type="entry name" value="ComA_synth_sf"/>
</dbReference>
<keyword evidence="2" id="KW-0596">Phosphopantetheine</keyword>
<feature type="domain" description="Carrier" evidence="4">
    <location>
        <begin position="558"/>
        <end position="636"/>
    </location>
</feature>
<evidence type="ECO:0000259" key="4">
    <source>
        <dbReference type="PROSITE" id="PS50075"/>
    </source>
</evidence>
<dbReference type="Pfam" id="PF07993">
    <property type="entry name" value="NAD_binding_4"/>
    <property type="match status" value="1"/>
</dbReference>
<dbReference type="Pfam" id="PF00501">
    <property type="entry name" value="AMP-binding"/>
    <property type="match status" value="1"/>
</dbReference>
<dbReference type="Proteomes" id="UP000050424">
    <property type="component" value="Unassembled WGS sequence"/>
</dbReference>
<dbReference type="PANTHER" id="PTHR48413:SF1">
    <property type="entry name" value="PROTEIN HEAT-STRESS-ASSOCIATED 32"/>
    <property type="match status" value="1"/>
</dbReference>
<dbReference type="Gene3D" id="3.40.50.12780">
    <property type="entry name" value="N-terminal domain of ligase-like"/>
    <property type="match status" value="1"/>
</dbReference>
<evidence type="ECO:0000256" key="3">
    <source>
        <dbReference type="ARBA" id="ARBA00022553"/>
    </source>
</evidence>
<comment type="similarity">
    <text evidence="1">Belongs to the phosphosulfolactate synthase family.</text>
</comment>
<evidence type="ECO:0000256" key="2">
    <source>
        <dbReference type="ARBA" id="ARBA00022450"/>
    </source>
</evidence>
<organism evidence="5 6">
    <name type="scientific">Neonectria ditissima</name>
    <dbReference type="NCBI Taxonomy" id="78410"/>
    <lineage>
        <taxon>Eukaryota</taxon>
        <taxon>Fungi</taxon>
        <taxon>Dikarya</taxon>
        <taxon>Ascomycota</taxon>
        <taxon>Pezizomycotina</taxon>
        <taxon>Sordariomycetes</taxon>
        <taxon>Hypocreomycetidae</taxon>
        <taxon>Hypocreales</taxon>
        <taxon>Nectriaceae</taxon>
        <taxon>Neonectria</taxon>
    </lineage>
</organism>
<dbReference type="InterPro" id="IPR036291">
    <property type="entry name" value="NAD(P)-bd_dom_sf"/>
</dbReference>
<comment type="caution">
    <text evidence="5">The sequence shown here is derived from an EMBL/GenBank/DDBJ whole genome shotgun (WGS) entry which is preliminary data.</text>
</comment>
<dbReference type="InterPro" id="IPR013120">
    <property type="entry name" value="FAR_NAD-bd"/>
</dbReference>
<gene>
    <name evidence="5" type="ORF">AK830_g4374</name>
</gene>
<dbReference type="Pfam" id="PF02679">
    <property type="entry name" value="ComA"/>
    <property type="match status" value="1"/>
</dbReference>
<name>A0A0P7BNZ0_9HYPO</name>